<gene>
    <name evidence="8" type="primary">CSON013691</name>
</gene>
<dbReference type="AlphaFoldDB" id="A0A336LIK3"/>
<evidence type="ECO:0000313" key="7">
    <source>
        <dbReference type="EMBL" id="SSW97058.1"/>
    </source>
</evidence>
<dbReference type="InterPro" id="IPR007724">
    <property type="entry name" value="Poly_GlycHdrlase"/>
</dbReference>
<feature type="domain" description="PARG catalytic Macro" evidence="5">
    <location>
        <begin position="754"/>
        <end position="806"/>
    </location>
</feature>
<evidence type="ECO:0000256" key="4">
    <source>
        <dbReference type="SAM" id="MobiDB-lite"/>
    </source>
</evidence>
<dbReference type="GO" id="GO:1990966">
    <property type="term" value="P:ATP generation from poly-ADP-D-ribose"/>
    <property type="evidence" value="ECO:0007669"/>
    <property type="project" value="TreeGrafter"/>
</dbReference>
<evidence type="ECO:0000313" key="8">
    <source>
        <dbReference type="EMBL" id="SSX17445.1"/>
    </source>
</evidence>
<feature type="region of interest" description="Disordered" evidence="4">
    <location>
        <begin position="464"/>
        <end position="488"/>
    </location>
</feature>
<feature type="domain" description="PARG helical" evidence="6">
    <location>
        <begin position="71"/>
        <end position="188"/>
    </location>
</feature>
<dbReference type="EMBL" id="UFQS01000006">
    <property type="protein sequence ID" value="SSW97058.1"/>
    <property type="molecule type" value="Genomic_DNA"/>
</dbReference>
<dbReference type="GO" id="GO:0005975">
    <property type="term" value="P:carbohydrate metabolic process"/>
    <property type="evidence" value="ECO:0007669"/>
    <property type="project" value="InterPro"/>
</dbReference>
<dbReference type="GO" id="GO:0009225">
    <property type="term" value="P:nucleotide-sugar metabolic process"/>
    <property type="evidence" value="ECO:0007669"/>
    <property type="project" value="TreeGrafter"/>
</dbReference>
<comment type="similarity">
    <text evidence="1">Belongs to the poly(ADP-ribose) glycohydrolase family.</text>
</comment>
<dbReference type="GO" id="GO:0004649">
    <property type="term" value="F:poly(ADP-ribose) glycohydrolase activity"/>
    <property type="evidence" value="ECO:0007669"/>
    <property type="project" value="UniProtKB-EC"/>
</dbReference>
<feature type="domain" description="PARG catalytic Macro" evidence="5">
    <location>
        <begin position="201"/>
        <end position="348"/>
    </location>
</feature>
<feature type="region of interest" description="Disordered" evidence="4">
    <location>
        <begin position="391"/>
        <end position="415"/>
    </location>
</feature>
<dbReference type="Pfam" id="PF05028">
    <property type="entry name" value="PARG_cat_C"/>
    <property type="match status" value="2"/>
</dbReference>
<dbReference type="PANTHER" id="PTHR12837:SF14">
    <property type="entry name" value="POLY(ADP-RIBOSE) GLYCOHYDROLASE"/>
    <property type="match status" value="1"/>
</dbReference>
<evidence type="ECO:0000256" key="2">
    <source>
        <dbReference type="ARBA" id="ARBA00012255"/>
    </source>
</evidence>
<dbReference type="GO" id="GO:0006282">
    <property type="term" value="P:regulation of DNA repair"/>
    <property type="evidence" value="ECO:0007669"/>
    <property type="project" value="InterPro"/>
</dbReference>
<dbReference type="EMBL" id="UFQT01000006">
    <property type="protein sequence ID" value="SSX17445.1"/>
    <property type="molecule type" value="Genomic_DNA"/>
</dbReference>
<dbReference type="VEuPathDB" id="VectorBase:CSON013691"/>
<evidence type="ECO:0000259" key="6">
    <source>
        <dbReference type="Pfam" id="PF20811"/>
    </source>
</evidence>
<dbReference type="GO" id="GO:0005737">
    <property type="term" value="C:cytoplasm"/>
    <property type="evidence" value="ECO:0007669"/>
    <property type="project" value="TreeGrafter"/>
</dbReference>
<evidence type="ECO:0000256" key="1">
    <source>
        <dbReference type="ARBA" id="ARBA00009545"/>
    </source>
</evidence>
<accession>A0A336LIK3</accession>
<dbReference type="GO" id="GO:0005634">
    <property type="term" value="C:nucleus"/>
    <property type="evidence" value="ECO:0007669"/>
    <property type="project" value="TreeGrafter"/>
</dbReference>
<reference evidence="8" key="2">
    <citation type="submission" date="2018-07" db="EMBL/GenBank/DDBJ databases">
        <authorList>
            <person name="Quirk P.G."/>
            <person name="Krulwich T.A."/>
        </authorList>
    </citation>
    <scope>NUCLEOTIDE SEQUENCE</scope>
</reference>
<dbReference type="Pfam" id="PF20811">
    <property type="entry name" value="PARG_cat_N"/>
    <property type="match status" value="1"/>
</dbReference>
<dbReference type="PANTHER" id="PTHR12837">
    <property type="entry name" value="POLY ADP-RIBOSE GLYCOHYDROLASE"/>
    <property type="match status" value="1"/>
</dbReference>
<feature type="compositionally biased region" description="Polar residues" evidence="4">
    <location>
        <begin position="391"/>
        <end position="407"/>
    </location>
</feature>
<dbReference type="OMA" id="DVEIRHE"/>
<reference evidence="7" key="1">
    <citation type="submission" date="2018-04" db="EMBL/GenBank/DDBJ databases">
        <authorList>
            <person name="Go L.Y."/>
            <person name="Mitchell J.A."/>
        </authorList>
    </citation>
    <scope>NUCLEOTIDE SEQUENCE</scope>
    <source>
        <tissue evidence="7">Whole organism</tissue>
    </source>
</reference>
<feature type="compositionally biased region" description="Basic and acidic residues" evidence="4">
    <location>
        <begin position="472"/>
        <end position="481"/>
    </location>
</feature>
<evidence type="ECO:0000256" key="3">
    <source>
        <dbReference type="ARBA" id="ARBA00022801"/>
    </source>
</evidence>
<sequence>MALVMLPCDLPWWSVVQKRLTAIEATTNLDILLDNMLKIHDLCNVSLDPDEEERDAHLFDGLKNFVEGDLSADEKTHFVTQTVKTIAQHAKNLKTLRPPRGLSFSLQQQADTTELSYDLVASLLANAFFSTFPKRTEKTHPTLQDFNFTHFFKGLELQAQKAKLRSFLQYFDWLSEQQLPQTGTLKISRKIMTGKQWLTIEDWLECSLPLCSLNIKHEGRIERSKLDDSTMQIVFASARIGGDVLSCSSSQESTILTQFPEMLAALIYVESLEDNEALIIENARQVVRITNTKDKITFERLDEPQKTSFCCIDPEDYHALPYDQFEEDNILRELNKCLIGFRQNTSCPPIEHRCHAKEKEIRENEDYRSRLSPVQEISTPTDVTATIVIKQPSQTSPKNSSCDSNRLVNDKNKRRSYLAPDNVTGSTNIGPLTLNDRKGRFIVLGSSGECLPVNRKPISHDSLYSSCESSNDEFHSAHESPEINSDADDDEFMKRYSNELDTPERRMSFAKKLRDALKSSDLSFCSESSIDENYAVGISISGSQTNDPNITLRRGAGSRGFMLDDSIDDEFYKDSLQEEKEWVEKFKGKQNGPIQRKDTGKSSEYSFSTEFSSELEEVYEQFSKWLEDPIEKDQPREYDPRDAAVLRFASSLLKRTLSESFVGIPLTDGCVSSTGVSAEESSIQSYQQKRNKMILNARSLSLELAKHKHRLAAQLEVKPVPSVTSKKKLNWTLGNINETVTCEEVVLKISQMAQKRKTNTNLKTIATGNWGCGSRLKGDAQLKFVIQWMAATVAGCDIIYYTAGHQCLVDTVRRVLIDRKWTVGELAAATLQHSKETLNDFASGPMCSIKPSSFFDKLLGLETPLD</sequence>
<dbReference type="EC" id="3.2.1.143" evidence="2"/>
<name>A0A336LIK3_CULSO</name>
<dbReference type="InterPro" id="IPR046372">
    <property type="entry name" value="PARG_cat_C"/>
</dbReference>
<keyword evidence="3" id="KW-0378">Hydrolase</keyword>
<protein>
    <recommendedName>
        <fullName evidence="2">poly(ADP-ribose) glycohydrolase</fullName>
        <ecNumber evidence="2">3.2.1.143</ecNumber>
    </recommendedName>
</protein>
<evidence type="ECO:0000259" key="5">
    <source>
        <dbReference type="Pfam" id="PF05028"/>
    </source>
</evidence>
<proteinExistence type="inferred from homology"/>
<dbReference type="InterPro" id="IPR048362">
    <property type="entry name" value="PARG_helical"/>
</dbReference>
<organism evidence="8">
    <name type="scientific">Culicoides sonorensis</name>
    <name type="common">Biting midge</name>
    <dbReference type="NCBI Taxonomy" id="179676"/>
    <lineage>
        <taxon>Eukaryota</taxon>
        <taxon>Metazoa</taxon>
        <taxon>Ecdysozoa</taxon>
        <taxon>Arthropoda</taxon>
        <taxon>Hexapoda</taxon>
        <taxon>Insecta</taxon>
        <taxon>Pterygota</taxon>
        <taxon>Neoptera</taxon>
        <taxon>Endopterygota</taxon>
        <taxon>Diptera</taxon>
        <taxon>Nematocera</taxon>
        <taxon>Chironomoidea</taxon>
        <taxon>Ceratopogonidae</taxon>
        <taxon>Ceratopogoninae</taxon>
        <taxon>Culicoides</taxon>
        <taxon>Monoculicoides</taxon>
    </lineage>
</organism>